<dbReference type="EMBL" id="JAAHBV010000535">
    <property type="protein sequence ID" value="NER61779.1"/>
    <property type="molecule type" value="Genomic_DNA"/>
</dbReference>
<dbReference type="InterPro" id="IPR004089">
    <property type="entry name" value="MCPsignal_dom"/>
</dbReference>
<comment type="subcellular location">
    <subcellularLocation>
        <location evidence="1">Cell membrane</location>
        <topology evidence="1">Multi-pass membrane protein</topology>
    </subcellularLocation>
</comment>
<evidence type="ECO:0000313" key="11">
    <source>
        <dbReference type="Proteomes" id="UP000480410"/>
    </source>
</evidence>
<keyword evidence="3" id="KW-0488">Methylation</keyword>
<evidence type="ECO:0000256" key="5">
    <source>
        <dbReference type="ARBA" id="ARBA00022989"/>
    </source>
</evidence>
<evidence type="ECO:0000256" key="1">
    <source>
        <dbReference type="ARBA" id="ARBA00004651"/>
    </source>
</evidence>
<organism evidence="10 11">
    <name type="scientific">Pseudomonas brassicae</name>
    <dbReference type="NCBI Taxonomy" id="2708063"/>
    <lineage>
        <taxon>Bacteria</taxon>
        <taxon>Pseudomonadati</taxon>
        <taxon>Pseudomonadota</taxon>
        <taxon>Gammaproteobacteria</taxon>
        <taxon>Pseudomonadales</taxon>
        <taxon>Pseudomonadaceae</taxon>
        <taxon>Pseudomonas</taxon>
    </lineage>
</organism>
<dbReference type="Proteomes" id="UP000480410">
    <property type="component" value="Unassembled WGS sequence"/>
</dbReference>
<dbReference type="Pfam" id="PF00015">
    <property type="entry name" value="MCPsignal"/>
    <property type="match status" value="1"/>
</dbReference>
<evidence type="ECO:0000256" key="7">
    <source>
        <dbReference type="ARBA" id="ARBA00023224"/>
    </source>
</evidence>
<evidence type="ECO:0000256" key="8">
    <source>
        <dbReference type="PROSITE-ProRule" id="PRU00284"/>
    </source>
</evidence>
<accession>A0A6M0D1J4</accession>
<dbReference type="GO" id="GO:0006935">
    <property type="term" value="P:chemotaxis"/>
    <property type="evidence" value="ECO:0007669"/>
    <property type="project" value="UniProtKB-ARBA"/>
</dbReference>
<dbReference type="PANTHER" id="PTHR32089:SF119">
    <property type="entry name" value="METHYL-ACCEPTING CHEMOTAXIS PROTEIN CTPL"/>
    <property type="match status" value="1"/>
</dbReference>
<proteinExistence type="predicted"/>
<dbReference type="GO" id="GO:0007165">
    <property type="term" value="P:signal transduction"/>
    <property type="evidence" value="ECO:0007669"/>
    <property type="project" value="UniProtKB-KW"/>
</dbReference>
<evidence type="ECO:0000313" key="10">
    <source>
        <dbReference type="EMBL" id="NER61779.1"/>
    </source>
</evidence>
<keyword evidence="4" id="KW-0812">Transmembrane</keyword>
<keyword evidence="2" id="KW-1003">Cell membrane</keyword>
<dbReference type="Gene3D" id="1.10.287.950">
    <property type="entry name" value="Methyl-accepting chemotaxis protein"/>
    <property type="match status" value="1"/>
</dbReference>
<keyword evidence="7 8" id="KW-0807">Transducer</keyword>
<protein>
    <submittedName>
        <fullName evidence="10">Pili assembly chaperone</fullName>
    </submittedName>
</protein>
<reference evidence="10 11" key="1">
    <citation type="submission" date="2020-02" db="EMBL/GenBank/DDBJ databases">
        <title>Broccoli isolated Pseudomonas sp.</title>
        <authorList>
            <person name="Fujikawa T."/>
            <person name="Sawada H."/>
        </authorList>
    </citation>
    <scope>NUCLEOTIDE SEQUENCE [LARGE SCALE GENOMIC DNA]</scope>
    <source>
        <strain evidence="10 11">MAFF212428</strain>
    </source>
</reference>
<keyword evidence="6" id="KW-0472">Membrane</keyword>
<evidence type="ECO:0000256" key="2">
    <source>
        <dbReference type="ARBA" id="ARBA00022475"/>
    </source>
</evidence>
<feature type="non-terminal residue" evidence="10">
    <location>
        <position position="1"/>
    </location>
</feature>
<keyword evidence="5" id="KW-1133">Transmembrane helix</keyword>
<evidence type="ECO:0000259" key="9">
    <source>
        <dbReference type="PROSITE" id="PS50111"/>
    </source>
</evidence>
<feature type="domain" description="Methyl-accepting transducer" evidence="9">
    <location>
        <begin position="1"/>
        <end position="111"/>
    </location>
</feature>
<dbReference type="SUPFAM" id="SSF58104">
    <property type="entry name" value="Methyl-accepting chemotaxis protein (MCP) signaling domain"/>
    <property type="match status" value="1"/>
</dbReference>
<dbReference type="GO" id="GO:0005886">
    <property type="term" value="C:plasma membrane"/>
    <property type="evidence" value="ECO:0007669"/>
    <property type="project" value="UniProtKB-SubCell"/>
</dbReference>
<gene>
    <name evidence="10" type="ORF">G3435_21100</name>
</gene>
<name>A0A6M0D1J4_9PSED</name>
<dbReference type="PANTHER" id="PTHR32089">
    <property type="entry name" value="METHYL-ACCEPTING CHEMOTAXIS PROTEIN MCPB"/>
    <property type="match status" value="1"/>
</dbReference>
<comment type="caution">
    <text evidence="10">The sequence shown here is derived from an EMBL/GenBank/DDBJ whole genome shotgun (WGS) entry which is preliminary data.</text>
</comment>
<evidence type="ECO:0000256" key="4">
    <source>
        <dbReference type="ARBA" id="ARBA00022692"/>
    </source>
</evidence>
<evidence type="ECO:0000256" key="6">
    <source>
        <dbReference type="ARBA" id="ARBA00023136"/>
    </source>
</evidence>
<evidence type="ECO:0000256" key="3">
    <source>
        <dbReference type="ARBA" id="ARBA00022481"/>
    </source>
</evidence>
<dbReference type="AlphaFoldDB" id="A0A6M0D1J4"/>
<dbReference type="PROSITE" id="PS50111">
    <property type="entry name" value="CHEMOTAXIS_TRANSDUC_2"/>
    <property type="match status" value="1"/>
</dbReference>
<sequence>AEQTNLLALNAAIEAARAGEQGRGFAGRRRVRNLARRTAAATVAISDVVGKNRELARQAVSSMQASTLKAGQGVSLANQAGSVILEIHRGAQQVVEVMGEFAQTLDQRRGG</sequence>